<name>A0A4S3JNP6_9EURO</name>
<evidence type="ECO:0000313" key="1">
    <source>
        <dbReference type="EMBL" id="THC97212.1"/>
    </source>
</evidence>
<reference evidence="1 2" key="1">
    <citation type="submission" date="2019-03" db="EMBL/GenBank/DDBJ databases">
        <title>The genome sequence of a newly discovered highly antifungal drug resistant Aspergillus species, Aspergillus tanneri NIH 1004.</title>
        <authorList>
            <person name="Mounaud S."/>
            <person name="Singh I."/>
            <person name="Joardar V."/>
            <person name="Pakala S."/>
            <person name="Pakala S."/>
            <person name="Venepally P."/>
            <person name="Hoover J."/>
            <person name="Nierman W."/>
            <person name="Chung J."/>
            <person name="Losada L."/>
        </authorList>
    </citation>
    <scope>NUCLEOTIDE SEQUENCE [LARGE SCALE GENOMIC DNA]</scope>
    <source>
        <strain evidence="1 2">NIH1004</strain>
    </source>
</reference>
<sequence>MWTSNLGNKLSYSSWVSIPGYALIGMKSGKEVEFKE</sequence>
<evidence type="ECO:0000313" key="2">
    <source>
        <dbReference type="Proteomes" id="UP000308092"/>
    </source>
</evidence>
<dbReference type="VEuPathDB" id="FungiDB:EYZ11_003321"/>
<dbReference type="AlphaFoldDB" id="A0A4S3JNP6"/>
<protein>
    <submittedName>
        <fullName evidence="1">Uncharacterized protein</fullName>
    </submittedName>
</protein>
<organism evidence="1 2">
    <name type="scientific">Aspergillus tanneri</name>
    <dbReference type="NCBI Taxonomy" id="1220188"/>
    <lineage>
        <taxon>Eukaryota</taxon>
        <taxon>Fungi</taxon>
        <taxon>Dikarya</taxon>
        <taxon>Ascomycota</taxon>
        <taxon>Pezizomycotina</taxon>
        <taxon>Eurotiomycetes</taxon>
        <taxon>Eurotiomycetidae</taxon>
        <taxon>Eurotiales</taxon>
        <taxon>Aspergillaceae</taxon>
        <taxon>Aspergillus</taxon>
        <taxon>Aspergillus subgen. Circumdati</taxon>
    </lineage>
</organism>
<comment type="caution">
    <text evidence="1">The sequence shown here is derived from an EMBL/GenBank/DDBJ whole genome shotgun (WGS) entry which is preliminary data.</text>
</comment>
<accession>A0A4S3JNP6</accession>
<gene>
    <name evidence="1" type="ORF">EYZ11_003321</name>
</gene>
<dbReference type="EMBL" id="SOSA01000083">
    <property type="protein sequence ID" value="THC97212.1"/>
    <property type="molecule type" value="Genomic_DNA"/>
</dbReference>
<dbReference type="Proteomes" id="UP000308092">
    <property type="component" value="Unassembled WGS sequence"/>
</dbReference>
<keyword evidence="2" id="KW-1185">Reference proteome</keyword>
<proteinExistence type="predicted"/>